<dbReference type="EMBL" id="CAXKWB010011959">
    <property type="protein sequence ID" value="CAL4102851.1"/>
    <property type="molecule type" value="Genomic_DNA"/>
</dbReference>
<name>A0AAV2QVS9_MEGNR</name>
<dbReference type="GO" id="GO:0010436">
    <property type="term" value="F:carotenoid dioxygenase activity"/>
    <property type="evidence" value="ECO:0007669"/>
    <property type="project" value="TreeGrafter"/>
</dbReference>
<feature type="non-terminal residue" evidence="6">
    <location>
        <position position="503"/>
    </location>
</feature>
<keyword evidence="7" id="KW-1185">Reference proteome</keyword>
<dbReference type="PANTHER" id="PTHR10543">
    <property type="entry name" value="BETA-CAROTENE DIOXYGENASE"/>
    <property type="match status" value="1"/>
</dbReference>
<evidence type="ECO:0000256" key="3">
    <source>
        <dbReference type="ARBA" id="ARBA00023002"/>
    </source>
</evidence>
<dbReference type="GO" id="GO:0042574">
    <property type="term" value="P:retinal metabolic process"/>
    <property type="evidence" value="ECO:0007669"/>
    <property type="project" value="TreeGrafter"/>
</dbReference>
<dbReference type="GO" id="GO:0016121">
    <property type="term" value="P:carotene catabolic process"/>
    <property type="evidence" value="ECO:0007669"/>
    <property type="project" value="TreeGrafter"/>
</dbReference>
<evidence type="ECO:0000313" key="6">
    <source>
        <dbReference type="EMBL" id="CAL4102851.1"/>
    </source>
</evidence>
<dbReference type="AlphaFoldDB" id="A0AAV2QVS9"/>
<dbReference type="PANTHER" id="PTHR10543:SF24">
    <property type="entry name" value="CAROTENOID ISOMEROOXYGENASE"/>
    <property type="match status" value="1"/>
</dbReference>
<feature type="binding site" evidence="5">
    <location>
        <position position="216"/>
    </location>
    <ligand>
        <name>Fe cation</name>
        <dbReference type="ChEBI" id="CHEBI:24875"/>
        <note>catalytic</note>
    </ligand>
</feature>
<evidence type="ECO:0000256" key="5">
    <source>
        <dbReference type="PIRSR" id="PIRSR604294-1"/>
    </source>
</evidence>
<dbReference type="Pfam" id="PF03055">
    <property type="entry name" value="RPE65"/>
    <property type="match status" value="1"/>
</dbReference>
<sequence>MNGYYYGNFLENYVSNKLTSSQCTATSCGLKGKVIAHVVGRHLWSPKIYRFSIIKLLKTVKTDVSAITSHDVLGINFIHFTPDTISIISLKYCRIFFRLLGAMDIEKSFSDNTPVGLVEVCGKYYAMTETPFMNQIDINTLETIERVNVNKILSCMTQSPHPLKGHDGSTYTVAMTVGMMGPKYSIIKFPKEGNLKEGKVMASVPARWRMSPSYMHTFAMTDNYIILIEQPLAASVTGMVSDIANNAPFIDGLRWHEEPCFIHVVDRRSWKLVKSRYVTDTFFFIHIANAYEDNDHIVLDLPTYKDASILHKMYLDILKDPAKTNVAGFDESFRGYLHRFVLPLNTKGSTGENLVTLKDTKCTATAGSGNDVNVKGVKIYENSLENISINQNNFGKKYQYVYGNSLDYSLQDCSILGKIDVTTGKCTKFIKDHYYVGQPLFISNPDSKVEDDGIVLTHYLDNTDHHEGGLLILDAATMTEIATASVKVKGCIPNTLHGTFIPQ</sequence>
<evidence type="ECO:0000256" key="2">
    <source>
        <dbReference type="ARBA" id="ARBA00022723"/>
    </source>
</evidence>
<comment type="caution">
    <text evidence="6">The sequence shown here is derived from an EMBL/GenBank/DDBJ whole genome shotgun (WGS) entry which is preliminary data.</text>
</comment>
<protein>
    <submittedName>
        <fullName evidence="6">Uncharacterized protein</fullName>
    </submittedName>
</protein>
<gene>
    <name evidence="6" type="ORF">MNOR_LOCUS17412</name>
</gene>
<evidence type="ECO:0000256" key="1">
    <source>
        <dbReference type="ARBA" id="ARBA00006787"/>
    </source>
</evidence>
<keyword evidence="2 5" id="KW-0479">Metal-binding</keyword>
<comment type="similarity">
    <text evidence="1">Belongs to the carotenoid oxygenase family.</text>
</comment>
<reference evidence="6 7" key="1">
    <citation type="submission" date="2024-05" db="EMBL/GenBank/DDBJ databases">
        <authorList>
            <person name="Wallberg A."/>
        </authorList>
    </citation>
    <scope>NUCLEOTIDE SEQUENCE [LARGE SCALE GENOMIC DNA]</scope>
</reference>
<proteinExistence type="inferred from homology"/>
<dbReference type="GO" id="GO:0003834">
    <property type="term" value="F:beta-carotene 15,15'-dioxygenase activity"/>
    <property type="evidence" value="ECO:0007669"/>
    <property type="project" value="TreeGrafter"/>
</dbReference>
<feature type="binding site" evidence="5">
    <location>
        <position position="497"/>
    </location>
    <ligand>
        <name>Fe cation</name>
        <dbReference type="ChEBI" id="CHEBI:24875"/>
        <note>catalytic</note>
    </ligand>
</feature>
<keyword evidence="4 5" id="KW-0408">Iron</keyword>
<feature type="binding site" evidence="5">
    <location>
        <position position="161"/>
    </location>
    <ligand>
        <name>Fe cation</name>
        <dbReference type="ChEBI" id="CHEBI:24875"/>
        <note>catalytic</note>
    </ligand>
</feature>
<dbReference type="GO" id="GO:0046872">
    <property type="term" value="F:metal ion binding"/>
    <property type="evidence" value="ECO:0007669"/>
    <property type="project" value="UniProtKB-KW"/>
</dbReference>
<dbReference type="InterPro" id="IPR004294">
    <property type="entry name" value="Carotenoid_Oase"/>
</dbReference>
<comment type="cofactor">
    <cofactor evidence="5">
        <name>Fe(2+)</name>
        <dbReference type="ChEBI" id="CHEBI:29033"/>
    </cofactor>
    <text evidence="5">Binds 1 Fe(2+) ion per subunit.</text>
</comment>
<organism evidence="6 7">
    <name type="scientific">Meganyctiphanes norvegica</name>
    <name type="common">Northern krill</name>
    <name type="synonym">Thysanopoda norvegica</name>
    <dbReference type="NCBI Taxonomy" id="48144"/>
    <lineage>
        <taxon>Eukaryota</taxon>
        <taxon>Metazoa</taxon>
        <taxon>Ecdysozoa</taxon>
        <taxon>Arthropoda</taxon>
        <taxon>Crustacea</taxon>
        <taxon>Multicrustacea</taxon>
        <taxon>Malacostraca</taxon>
        <taxon>Eumalacostraca</taxon>
        <taxon>Eucarida</taxon>
        <taxon>Euphausiacea</taxon>
        <taxon>Euphausiidae</taxon>
        <taxon>Meganyctiphanes</taxon>
    </lineage>
</organism>
<keyword evidence="3" id="KW-0560">Oxidoreductase</keyword>
<evidence type="ECO:0000313" key="7">
    <source>
        <dbReference type="Proteomes" id="UP001497623"/>
    </source>
</evidence>
<dbReference type="Proteomes" id="UP001497623">
    <property type="component" value="Unassembled WGS sequence"/>
</dbReference>
<evidence type="ECO:0000256" key="4">
    <source>
        <dbReference type="ARBA" id="ARBA00023004"/>
    </source>
</evidence>
<feature type="binding site" evidence="5">
    <location>
        <position position="286"/>
    </location>
    <ligand>
        <name>Fe cation</name>
        <dbReference type="ChEBI" id="CHEBI:24875"/>
        <note>catalytic</note>
    </ligand>
</feature>
<accession>A0AAV2QVS9</accession>